<proteinExistence type="predicted"/>
<organism evidence="2 3">
    <name type="scientific">Boletus edulis BED1</name>
    <dbReference type="NCBI Taxonomy" id="1328754"/>
    <lineage>
        <taxon>Eukaryota</taxon>
        <taxon>Fungi</taxon>
        <taxon>Dikarya</taxon>
        <taxon>Basidiomycota</taxon>
        <taxon>Agaricomycotina</taxon>
        <taxon>Agaricomycetes</taxon>
        <taxon>Agaricomycetidae</taxon>
        <taxon>Boletales</taxon>
        <taxon>Boletineae</taxon>
        <taxon>Boletaceae</taxon>
        <taxon>Boletoideae</taxon>
        <taxon>Boletus</taxon>
    </lineage>
</organism>
<keyword evidence="3" id="KW-1185">Reference proteome</keyword>
<keyword evidence="1" id="KW-0812">Transmembrane</keyword>
<reference evidence="2" key="1">
    <citation type="submission" date="2019-10" db="EMBL/GenBank/DDBJ databases">
        <authorList>
            <consortium name="DOE Joint Genome Institute"/>
            <person name="Kuo A."/>
            <person name="Miyauchi S."/>
            <person name="Kiss E."/>
            <person name="Drula E."/>
            <person name="Kohler A."/>
            <person name="Sanchez-Garcia M."/>
            <person name="Andreopoulos B."/>
            <person name="Barry K.W."/>
            <person name="Bonito G."/>
            <person name="Buee M."/>
            <person name="Carver A."/>
            <person name="Chen C."/>
            <person name="Cichocki N."/>
            <person name="Clum A."/>
            <person name="Culley D."/>
            <person name="Crous P.W."/>
            <person name="Fauchery L."/>
            <person name="Girlanda M."/>
            <person name="Hayes R."/>
            <person name="Keri Z."/>
            <person name="LaButti K."/>
            <person name="Lipzen A."/>
            <person name="Lombard V."/>
            <person name="Magnuson J."/>
            <person name="Maillard F."/>
            <person name="Morin E."/>
            <person name="Murat C."/>
            <person name="Nolan M."/>
            <person name="Ohm R."/>
            <person name="Pangilinan J."/>
            <person name="Pereira M."/>
            <person name="Perotto S."/>
            <person name="Peter M."/>
            <person name="Riley R."/>
            <person name="Sitrit Y."/>
            <person name="Stielow B."/>
            <person name="Szollosi G."/>
            <person name="Zifcakova L."/>
            <person name="Stursova M."/>
            <person name="Spatafora J.W."/>
            <person name="Tedersoo L."/>
            <person name="Vaario L.-M."/>
            <person name="Yamada A."/>
            <person name="Yan M."/>
            <person name="Wang P."/>
            <person name="Xu J."/>
            <person name="Bruns T."/>
            <person name="Baldrian P."/>
            <person name="Vilgalys R."/>
            <person name="Henrissat B."/>
            <person name="Grigoriev I.V."/>
            <person name="Hibbett D."/>
            <person name="Nagy L.G."/>
            <person name="Martin F.M."/>
        </authorList>
    </citation>
    <scope>NUCLEOTIDE SEQUENCE</scope>
    <source>
        <strain evidence="2">BED1</strain>
    </source>
</reference>
<evidence type="ECO:0000256" key="1">
    <source>
        <dbReference type="SAM" id="Phobius"/>
    </source>
</evidence>
<dbReference type="EMBL" id="WHUW01000016">
    <property type="protein sequence ID" value="KAF8438361.1"/>
    <property type="molecule type" value="Genomic_DNA"/>
</dbReference>
<dbReference type="AlphaFoldDB" id="A0AAD4BS80"/>
<feature type="transmembrane region" description="Helical" evidence="1">
    <location>
        <begin position="159"/>
        <end position="182"/>
    </location>
</feature>
<keyword evidence="1" id="KW-0472">Membrane</keyword>
<comment type="caution">
    <text evidence="2">The sequence shown here is derived from an EMBL/GenBank/DDBJ whole genome shotgun (WGS) entry which is preliminary data.</text>
</comment>
<protein>
    <submittedName>
        <fullName evidence="2">Uncharacterized protein</fullName>
    </submittedName>
</protein>
<gene>
    <name evidence="2" type="ORF">L210DRAFT_854467</name>
</gene>
<evidence type="ECO:0000313" key="3">
    <source>
        <dbReference type="Proteomes" id="UP001194468"/>
    </source>
</evidence>
<reference evidence="2" key="2">
    <citation type="journal article" date="2020" name="Nat. Commun.">
        <title>Large-scale genome sequencing of mycorrhizal fungi provides insights into the early evolution of symbiotic traits.</title>
        <authorList>
            <person name="Miyauchi S."/>
            <person name="Kiss E."/>
            <person name="Kuo A."/>
            <person name="Drula E."/>
            <person name="Kohler A."/>
            <person name="Sanchez-Garcia M."/>
            <person name="Morin E."/>
            <person name="Andreopoulos B."/>
            <person name="Barry K.W."/>
            <person name="Bonito G."/>
            <person name="Buee M."/>
            <person name="Carver A."/>
            <person name="Chen C."/>
            <person name="Cichocki N."/>
            <person name="Clum A."/>
            <person name="Culley D."/>
            <person name="Crous P.W."/>
            <person name="Fauchery L."/>
            <person name="Girlanda M."/>
            <person name="Hayes R.D."/>
            <person name="Keri Z."/>
            <person name="LaButti K."/>
            <person name="Lipzen A."/>
            <person name="Lombard V."/>
            <person name="Magnuson J."/>
            <person name="Maillard F."/>
            <person name="Murat C."/>
            <person name="Nolan M."/>
            <person name="Ohm R.A."/>
            <person name="Pangilinan J."/>
            <person name="Pereira M.F."/>
            <person name="Perotto S."/>
            <person name="Peter M."/>
            <person name="Pfister S."/>
            <person name="Riley R."/>
            <person name="Sitrit Y."/>
            <person name="Stielow J.B."/>
            <person name="Szollosi G."/>
            <person name="Zifcakova L."/>
            <person name="Stursova M."/>
            <person name="Spatafora J.W."/>
            <person name="Tedersoo L."/>
            <person name="Vaario L.M."/>
            <person name="Yamada A."/>
            <person name="Yan M."/>
            <person name="Wang P."/>
            <person name="Xu J."/>
            <person name="Bruns T."/>
            <person name="Baldrian P."/>
            <person name="Vilgalys R."/>
            <person name="Dunand C."/>
            <person name="Henrissat B."/>
            <person name="Grigoriev I.V."/>
            <person name="Hibbett D."/>
            <person name="Nagy L.G."/>
            <person name="Martin F.M."/>
        </authorList>
    </citation>
    <scope>NUCLEOTIDE SEQUENCE</scope>
    <source>
        <strain evidence="2">BED1</strain>
    </source>
</reference>
<accession>A0AAD4BS80</accession>
<feature type="transmembrane region" description="Helical" evidence="1">
    <location>
        <begin position="60"/>
        <end position="89"/>
    </location>
</feature>
<keyword evidence="1" id="KW-1133">Transmembrane helix</keyword>
<evidence type="ECO:0000313" key="2">
    <source>
        <dbReference type="EMBL" id="KAF8438361.1"/>
    </source>
</evidence>
<feature type="transmembrane region" description="Helical" evidence="1">
    <location>
        <begin position="101"/>
        <end position="122"/>
    </location>
</feature>
<dbReference type="Proteomes" id="UP001194468">
    <property type="component" value="Unassembled WGS sequence"/>
</dbReference>
<sequence>MSALGPLEVERRCSLFLCFALAVVGFSVGLNALLKANQARSYINQLVVPHGIIDLGIHDVFATGAVITAICAFLTIFTGVFCAFTWCPIKHKASLLRIQSWVLFFCAAWLFATLVSYDYFFANRSAQITVNLRGLPIPEPVMQRLANLLNFTRAYRDVYFFKLVAVIPWLTFISAVVTGVVLQLAAGRADASSSNTEQQEKRDRVGP</sequence>
<name>A0AAD4BS80_BOLED</name>